<comment type="similarity">
    <text evidence="3 4">In the N-terminal section; belongs to the HFCD (homo-oligomeric flavin containing Cys decarboxylase) superfamily.</text>
</comment>
<feature type="region of interest" description="Phosphopantothenate--cysteine ligase" evidence="3">
    <location>
        <begin position="224"/>
        <end position="468"/>
    </location>
</feature>
<keyword evidence="3" id="KW-0511">Multifunctional enzyme</keyword>
<comment type="caution">
    <text evidence="3">Lacks conserved residue(s) required for the propagation of feature annotation.</text>
</comment>
<dbReference type="GO" id="GO:0004633">
    <property type="term" value="F:phosphopantothenoylcysteine decarboxylase activity"/>
    <property type="evidence" value="ECO:0007669"/>
    <property type="project" value="UniProtKB-UniRule"/>
</dbReference>
<evidence type="ECO:0000256" key="2">
    <source>
        <dbReference type="ARBA" id="ARBA00023239"/>
    </source>
</evidence>
<dbReference type="InterPro" id="IPR036551">
    <property type="entry name" value="Flavin_trans-like"/>
</dbReference>
<keyword evidence="3" id="KW-0479">Metal-binding</keyword>
<comment type="pathway">
    <text evidence="3 4">Cofactor biosynthesis; coenzyme A biosynthesis; CoA from (R)-pantothenate: step 3/5.</text>
</comment>
<comment type="catalytic activity">
    <reaction evidence="3 4">
        <text>(R)-4'-phosphopantothenate + L-cysteine + CTP = N-[(R)-4-phosphopantothenoyl]-L-cysteine + CMP + diphosphate + H(+)</text>
        <dbReference type="Rhea" id="RHEA:19397"/>
        <dbReference type="ChEBI" id="CHEBI:10986"/>
        <dbReference type="ChEBI" id="CHEBI:15378"/>
        <dbReference type="ChEBI" id="CHEBI:33019"/>
        <dbReference type="ChEBI" id="CHEBI:35235"/>
        <dbReference type="ChEBI" id="CHEBI:37563"/>
        <dbReference type="ChEBI" id="CHEBI:59458"/>
        <dbReference type="ChEBI" id="CHEBI:60377"/>
        <dbReference type="EC" id="6.3.2.5"/>
    </reaction>
</comment>
<feature type="domain" description="DNA/pantothenate metabolism flavoprotein C-terminal" evidence="7">
    <location>
        <begin position="223"/>
        <end position="430"/>
    </location>
</feature>
<evidence type="ECO:0000259" key="7">
    <source>
        <dbReference type="Pfam" id="PF04127"/>
    </source>
</evidence>
<feature type="region of interest" description="Phosphopantothenoylcysteine decarboxylase" evidence="3">
    <location>
        <begin position="1"/>
        <end position="223"/>
    </location>
</feature>
<dbReference type="Pfam" id="PF04127">
    <property type="entry name" value="DFP"/>
    <property type="match status" value="1"/>
</dbReference>
<dbReference type="GO" id="GO:0046872">
    <property type="term" value="F:metal ion binding"/>
    <property type="evidence" value="ECO:0007669"/>
    <property type="project" value="UniProtKB-KW"/>
</dbReference>
<dbReference type="EMBL" id="JAGQHS010000112">
    <property type="protein sequence ID" value="MCA9757682.1"/>
    <property type="molecule type" value="Genomic_DNA"/>
</dbReference>
<dbReference type="EC" id="6.3.2.5" evidence="3"/>
<feature type="region of interest" description="Disordered" evidence="5">
    <location>
        <begin position="71"/>
        <end position="98"/>
    </location>
</feature>
<keyword evidence="3" id="KW-0460">Magnesium</keyword>
<proteinExistence type="inferred from homology"/>
<feature type="binding site" evidence="3">
    <location>
        <position position="322"/>
    </location>
    <ligand>
        <name>CTP</name>
        <dbReference type="ChEBI" id="CHEBI:37563"/>
    </ligand>
</feature>
<dbReference type="InterPro" id="IPR007085">
    <property type="entry name" value="DNA/pantothenate-metab_flavo_C"/>
</dbReference>
<feature type="binding site" evidence="3">
    <location>
        <position position="374"/>
    </location>
    <ligand>
        <name>CTP</name>
        <dbReference type="ChEBI" id="CHEBI:37563"/>
    </ligand>
</feature>
<dbReference type="NCBIfam" id="TIGR00521">
    <property type="entry name" value="coaBC_dfp"/>
    <property type="match status" value="1"/>
</dbReference>
<evidence type="ECO:0000256" key="4">
    <source>
        <dbReference type="RuleBase" id="RU364078"/>
    </source>
</evidence>
<organism evidence="8 9">
    <name type="scientific">Eiseniibacteriota bacterium</name>
    <dbReference type="NCBI Taxonomy" id="2212470"/>
    <lineage>
        <taxon>Bacteria</taxon>
        <taxon>Candidatus Eiseniibacteriota</taxon>
    </lineage>
</organism>
<feature type="region of interest" description="Disordered" evidence="5">
    <location>
        <begin position="437"/>
        <end position="468"/>
    </location>
</feature>
<keyword evidence="1 3" id="KW-0210">Decarboxylase</keyword>
<evidence type="ECO:0000256" key="1">
    <source>
        <dbReference type="ARBA" id="ARBA00022793"/>
    </source>
</evidence>
<comment type="cofactor">
    <cofactor evidence="3">
        <name>FMN</name>
        <dbReference type="ChEBI" id="CHEBI:58210"/>
    </cofactor>
    <text evidence="3">Binds 1 FMN per subunit.</text>
</comment>
<comment type="function">
    <text evidence="3">Catalyzes two sequential steps in the biosynthesis of coenzyme A. In the first step cysteine is conjugated to 4'-phosphopantothenate to form 4-phosphopantothenoylcysteine. In the second step the latter compound is decarboxylated to form 4'-phosphopantotheine.</text>
</comment>
<evidence type="ECO:0000256" key="5">
    <source>
        <dbReference type="SAM" id="MobiDB-lite"/>
    </source>
</evidence>
<feature type="active site" description="Proton donor" evidence="3">
    <location>
        <position position="193"/>
    </location>
</feature>
<keyword evidence="2 3" id="KW-0456">Lyase</keyword>
<dbReference type="HAMAP" id="MF_02225">
    <property type="entry name" value="CoaBC"/>
    <property type="match status" value="1"/>
</dbReference>
<dbReference type="Pfam" id="PF02441">
    <property type="entry name" value="Flavoprotein"/>
    <property type="match status" value="1"/>
</dbReference>
<evidence type="ECO:0000259" key="6">
    <source>
        <dbReference type="Pfam" id="PF02441"/>
    </source>
</evidence>
<feature type="binding site" evidence="3">
    <location>
        <position position="312"/>
    </location>
    <ligand>
        <name>CTP</name>
        <dbReference type="ChEBI" id="CHEBI:37563"/>
    </ligand>
</feature>
<dbReference type="PANTHER" id="PTHR14359">
    <property type="entry name" value="HOMO-OLIGOMERIC FLAVIN CONTAINING CYS DECARBOXYLASE FAMILY"/>
    <property type="match status" value="1"/>
</dbReference>
<gene>
    <name evidence="3 8" type="primary">coaBC</name>
    <name evidence="8" type="ORF">KDA27_17915</name>
</gene>
<dbReference type="Gene3D" id="3.40.50.1950">
    <property type="entry name" value="Flavin prenyltransferase-like"/>
    <property type="match status" value="1"/>
</dbReference>
<evidence type="ECO:0000313" key="8">
    <source>
        <dbReference type="EMBL" id="MCA9757682.1"/>
    </source>
</evidence>
<dbReference type="InterPro" id="IPR005252">
    <property type="entry name" value="CoaBC"/>
</dbReference>
<feature type="compositionally biased region" description="Basic residues" evidence="5">
    <location>
        <begin position="447"/>
        <end position="468"/>
    </location>
</feature>
<keyword evidence="3 4" id="KW-0288">FMN</keyword>
<reference evidence="8" key="2">
    <citation type="journal article" date="2021" name="Microbiome">
        <title>Successional dynamics and alternative stable states in a saline activated sludge microbial community over 9 years.</title>
        <authorList>
            <person name="Wang Y."/>
            <person name="Ye J."/>
            <person name="Ju F."/>
            <person name="Liu L."/>
            <person name="Boyd J.A."/>
            <person name="Deng Y."/>
            <person name="Parks D.H."/>
            <person name="Jiang X."/>
            <person name="Yin X."/>
            <person name="Woodcroft B.J."/>
            <person name="Tyson G.W."/>
            <person name="Hugenholtz P."/>
            <person name="Polz M.F."/>
            <person name="Zhang T."/>
        </authorList>
    </citation>
    <scope>NUCLEOTIDE SEQUENCE</scope>
    <source>
        <strain evidence="8">HKST-UBA02</strain>
    </source>
</reference>
<dbReference type="GO" id="GO:0015941">
    <property type="term" value="P:pantothenate catabolic process"/>
    <property type="evidence" value="ECO:0007669"/>
    <property type="project" value="InterPro"/>
</dbReference>
<comment type="similarity">
    <text evidence="3 4">In the C-terminal section; belongs to the PPC synthetase family.</text>
</comment>
<feature type="binding site" evidence="3">
    <location>
        <position position="356"/>
    </location>
    <ligand>
        <name>CTP</name>
        <dbReference type="ChEBI" id="CHEBI:37563"/>
    </ligand>
</feature>
<dbReference type="InterPro" id="IPR035929">
    <property type="entry name" value="CoaB-like_sf"/>
</dbReference>
<dbReference type="GO" id="GO:0010181">
    <property type="term" value="F:FMN binding"/>
    <property type="evidence" value="ECO:0007669"/>
    <property type="project" value="UniProtKB-UniRule"/>
</dbReference>
<dbReference type="SUPFAM" id="SSF102645">
    <property type="entry name" value="CoaB-like"/>
    <property type="match status" value="1"/>
</dbReference>
<feature type="binding site" evidence="3">
    <location>
        <position position="378"/>
    </location>
    <ligand>
        <name>CTP</name>
        <dbReference type="ChEBI" id="CHEBI:37563"/>
    </ligand>
</feature>
<feature type="domain" description="Flavoprotein" evidence="6">
    <location>
        <begin position="5"/>
        <end position="214"/>
    </location>
</feature>
<dbReference type="GO" id="GO:0015937">
    <property type="term" value="P:coenzyme A biosynthetic process"/>
    <property type="evidence" value="ECO:0007669"/>
    <property type="project" value="UniProtKB-UniRule"/>
</dbReference>
<dbReference type="Gene3D" id="3.40.50.10300">
    <property type="entry name" value="CoaB-like"/>
    <property type="match status" value="1"/>
</dbReference>
<dbReference type="Proteomes" id="UP000739538">
    <property type="component" value="Unassembled WGS sequence"/>
</dbReference>
<name>A0A956NE50_UNCEI</name>
<sequence>MSHAHVVLGVTGSIAAYKAAEIVRLFTKAGVSVECVLTRSATEFVQPLTFATLTERPVTVDLFGPPAGAAAEYGDSTDDAEVAEGGGASPTNVLGGSSLPGLATRSSIDHIRASRGADLIVVAPATANILGKVAQGIADDALSTTLLASSVPVLFAPAMNTLMWNHPAVQANVRQLRSWGYLFADPDSGDLACGEFGTGRMADPADIVGAALQVIAAQSQRPRLLVTAGGTEEDLDPVRALTNRSSGRMGFAVAEAARNLGLPVTVVAARTSAPVPYGVDVVRVRSAKEMLDAVMELHASHPLLVMAAAVADYRPKRAANKKIRSGDGALTLELTPTVDILATVAADRIDRVTVGFALETERTDAARLRAGEAKLARKGVDLLVLNDPTKAGSEFGGATNEVTFLYPDRAAESLERTSKDAVGLEIVRRALSLWNERSRDVSPRRTASSKRRATSAGKRAKSTTRRKR</sequence>
<evidence type="ECO:0000313" key="9">
    <source>
        <dbReference type="Proteomes" id="UP000739538"/>
    </source>
</evidence>
<comment type="function">
    <text evidence="4">Catalyzes two steps in the biosynthesis of coenzyme A. In the first step cysteine is conjugated to 4'-phosphopantothenate to form 4-phosphopantothenoylcysteine, in the latter compound is decarboxylated to form 4'-phosphopantotheine.</text>
</comment>
<dbReference type="EC" id="4.1.1.36" evidence="3"/>
<comment type="cofactor">
    <cofactor evidence="3">
        <name>Mg(2+)</name>
        <dbReference type="ChEBI" id="CHEBI:18420"/>
    </cofactor>
</comment>
<keyword evidence="3 4" id="KW-0436">Ligase</keyword>
<keyword evidence="3 4" id="KW-0285">Flavoprotein</keyword>
<dbReference type="AlphaFoldDB" id="A0A956NE50"/>
<dbReference type="GO" id="GO:0004632">
    <property type="term" value="F:phosphopantothenate--cysteine ligase activity"/>
    <property type="evidence" value="ECO:0007669"/>
    <property type="project" value="UniProtKB-UniRule"/>
</dbReference>
<dbReference type="InterPro" id="IPR003382">
    <property type="entry name" value="Flavoprotein"/>
</dbReference>
<dbReference type="PANTHER" id="PTHR14359:SF6">
    <property type="entry name" value="PHOSPHOPANTOTHENOYLCYSTEINE DECARBOXYLASE"/>
    <property type="match status" value="1"/>
</dbReference>
<protein>
    <recommendedName>
        <fullName evidence="3">Coenzyme A biosynthesis bifunctional protein CoaBC</fullName>
    </recommendedName>
    <alternativeName>
        <fullName evidence="3">DNA/pantothenate metabolism flavoprotein</fullName>
    </alternativeName>
    <alternativeName>
        <fullName evidence="3">Phosphopantothenoylcysteine synthetase/decarboxylase</fullName>
        <shortName evidence="3">PPCS-PPCDC</shortName>
    </alternativeName>
    <domain>
        <recommendedName>
            <fullName evidence="3">Phosphopantothenoylcysteine decarboxylase</fullName>
            <shortName evidence="3">PPC decarboxylase</shortName>
            <shortName evidence="3">PPC-DC</shortName>
            <ecNumber evidence="3">4.1.1.36</ecNumber>
        </recommendedName>
        <alternativeName>
            <fullName evidence="3">CoaC</fullName>
        </alternativeName>
    </domain>
    <domain>
        <recommendedName>
            <fullName evidence="3">Phosphopantothenate--cysteine ligase</fullName>
            <ecNumber evidence="3">6.3.2.5</ecNumber>
        </recommendedName>
        <alternativeName>
            <fullName evidence="3">CoaB</fullName>
        </alternativeName>
        <alternativeName>
            <fullName evidence="3">Phosphopantothenoylcysteine synthetase</fullName>
            <shortName evidence="3">PPC synthetase</shortName>
            <shortName evidence="3">PPC-S</shortName>
        </alternativeName>
    </domain>
</protein>
<comment type="caution">
    <text evidence="8">The sequence shown here is derived from an EMBL/GenBank/DDBJ whole genome shotgun (WGS) entry which is preliminary data.</text>
</comment>
<evidence type="ECO:0000256" key="3">
    <source>
        <dbReference type="HAMAP-Rule" id="MF_02225"/>
    </source>
</evidence>
<dbReference type="GO" id="GO:0071513">
    <property type="term" value="C:phosphopantothenoylcysteine decarboxylase complex"/>
    <property type="evidence" value="ECO:0007669"/>
    <property type="project" value="TreeGrafter"/>
</dbReference>
<dbReference type="SUPFAM" id="SSF52507">
    <property type="entry name" value="Homo-oligomeric flavin-containing Cys decarboxylases, HFCD"/>
    <property type="match status" value="1"/>
</dbReference>
<comment type="catalytic activity">
    <reaction evidence="3 4">
        <text>N-[(R)-4-phosphopantothenoyl]-L-cysteine + H(+) = (R)-4'-phosphopantetheine + CO2</text>
        <dbReference type="Rhea" id="RHEA:16793"/>
        <dbReference type="ChEBI" id="CHEBI:15378"/>
        <dbReference type="ChEBI" id="CHEBI:16526"/>
        <dbReference type="ChEBI" id="CHEBI:59458"/>
        <dbReference type="ChEBI" id="CHEBI:61723"/>
        <dbReference type="EC" id="4.1.1.36"/>
    </reaction>
</comment>
<comment type="pathway">
    <text evidence="3 4">Cofactor biosynthesis; coenzyme A biosynthesis; CoA from (R)-pantothenate: step 2/5.</text>
</comment>
<accession>A0A956NE50</accession>
<reference evidence="8" key="1">
    <citation type="submission" date="2020-04" db="EMBL/GenBank/DDBJ databases">
        <authorList>
            <person name="Zhang T."/>
        </authorList>
    </citation>
    <scope>NUCLEOTIDE SEQUENCE</scope>
    <source>
        <strain evidence="8">HKST-UBA02</strain>
    </source>
</reference>